<dbReference type="AlphaFoldDB" id="A0A0E9S3Z1"/>
<proteinExistence type="predicted"/>
<name>A0A0E9S3Z1_ANGAN</name>
<sequence>MLHPFPTRFRIPNYSSAHADISFDAVECSQAFTLL</sequence>
<accession>A0A0E9S3Z1</accession>
<protein>
    <submittedName>
        <fullName evidence="1">Uncharacterized protein</fullName>
    </submittedName>
</protein>
<dbReference type="EMBL" id="GBXM01072423">
    <property type="protein sequence ID" value="JAH36154.1"/>
    <property type="molecule type" value="Transcribed_RNA"/>
</dbReference>
<reference evidence="1" key="2">
    <citation type="journal article" date="2015" name="Fish Shellfish Immunol.">
        <title>Early steps in the European eel (Anguilla anguilla)-Vibrio vulnificus interaction in the gills: Role of the RtxA13 toxin.</title>
        <authorList>
            <person name="Callol A."/>
            <person name="Pajuelo D."/>
            <person name="Ebbesson L."/>
            <person name="Teles M."/>
            <person name="MacKenzie S."/>
            <person name="Amaro C."/>
        </authorList>
    </citation>
    <scope>NUCLEOTIDE SEQUENCE</scope>
</reference>
<evidence type="ECO:0000313" key="1">
    <source>
        <dbReference type="EMBL" id="JAH36154.1"/>
    </source>
</evidence>
<reference evidence="1" key="1">
    <citation type="submission" date="2014-11" db="EMBL/GenBank/DDBJ databases">
        <authorList>
            <person name="Amaro Gonzalez C."/>
        </authorList>
    </citation>
    <scope>NUCLEOTIDE SEQUENCE</scope>
</reference>
<organism evidence="1">
    <name type="scientific">Anguilla anguilla</name>
    <name type="common">European freshwater eel</name>
    <name type="synonym">Muraena anguilla</name>
    <dbReference type="NCBI Taxonomy" id="7936"/>
    <lineage>
        <taxon>Eukaryota</taxon>
        <taxon>Metazoa</taxon>
        <taxon>Chordata</taxon>
        <taxon>Craniata</taxon>
        <taxon>Vertebrata</taxon>
        <taxon>Euteleostomi</taxon>
        <taxon>Actinopterygii</taxon>
        <taxon>Neopterygii</taxon>
        <taxon>Teleostei</taxon>
        <taxon>Anguilliformes</taxon>
        <taxon>Anguillidae</taxon>
        <taxon>Anguilla</taxon>
    </lineage>
</organism>